<dbReference type="Gene3D" id="2.60.40.10">
    <property type="entry name" value="Immunoglobulins"/>
    <property type="match status" value="1"/>
</dbReference>
<protein>
    <submittedName>
        <fullName evidence="3">Uncharacterized protein</fullName>
    </submittedName>
</protein>
<keyword evidence="4" id="KW-1185">Reference proteome</keyword>
<comment type="caution">
    <text evidence="3">The sequence shown here is derived from an EMBL/GenBank/DDBJ whole genome shotgun (WGS) entry which is preliminary data.</text>
</comment>
<proteinExistence type="predicted"/>
<accession>A0A2T7PNJ1</accession>
<dbReference type="InterPro" id="IPR050473">
    <property type="entry name" value="A2M/Complement_sys"/>
</dbReference>
<reference evidence="3 4" key="1">
    <citation type="submission" date="2018-04" db="EMBL/GenBank/DDBJ databases">
        <title>The genome of golden apple snail Pomacea canaliculata provides insight into stress tolerance and invasive adaptation.</title>
        <authorList>
            <person name="Liu C."/>
            <person name="Liu B."/>
            <person name="Ren Y."/>
            <person name="Zhang Y."/>
            <person name="Wang H."/>
            <person name="Li S."/>
            <person name="Jiang F."/>
            <person name="Yin L."/>
            <person name="Zhang G."/>
            <person name="Qian W."/>
            <person name="Fan W."/>
        </authorList>
    </citation>
    <scope>NUCLEOTIDE SEQUENCE [LARGE SCALE GENOMIC DNA]</scope>
    <source>
        <strain evidence="3">SZHN2017</strain>
        <tissue evidence="3">Muscle</tissue>
    </source>
</reference>
<evidence type="ECO:0000256" key="1">
    <source>
        <dbReference type="ARBA" id="ARBA00022729"/>
    </source>
</evidence>
<sequence length="197" mass="21494">MILRVVGKHCEYLGAPMPVPDPRPVHHGFFMPSINLEDLAAFQNLLHVTSAPAEAGTEQDQLQEVDHVRVTLGQSQDFFNLIIDDSGNEDMRHEDQAFTVRVAAGQGKSVYFPIVPAIIGYLDLVVSAQSTRAADAVRRQLLVKAEGVPKQINMAVLVDLKTNHSFSKTVPISLPPNIVADSKRARVTAIGQCCSDI</sequence>
<evidence type="ECO:0000313" key="4">
    <source>
        <dbReference type="Proteomes" id="UP000245119"/>
    </source>
</evidence>
<dbReference type="Proteomes" id="UP000245119">
    <property type="component" value="Linkage Group LG3"/>
</dbReference>
<keyword evidence="2" id="KW-0882">Thioester bond</keyword>
<dbReference type="PANTHER" id="PTHR11412:SF136">
    <property type="entry name" value="CD109 ANTIGEN"/>
    <property type="match status" value="1"/>
</dbReference>
<dbReference type="InterPro" id="IPR013783">
    <property type="entry name" value="Ig-like_fold"/>
</dbReference>
<evidence type="ECO:0000256" key="2">
    <source>
        <dbReference type="ARBA" id="ARBA00022966"/>
    </source>
</evidence>
<organism evidence="3 4">
    <name type="scientific">Pomacea canaliculata</name>
    <name type="common">Golden apple snail</name>
    <dbReference type="NCBI Taxonomy" id="400727"/>
    <lineage>
        <taxon>Eukaryota</taxon>
        <taxon>Metazoa</taxon>
        <taxon>Spiralia</taxon>
        <taxon>Lophotrochozoa</taxon>
        <taxon>Mollusca</taxon>
        <taxon>Gastropoda</taxon>
        <taxon>Caenogastropoda</taxon>
        <taxon>Architaenioglossa</taxon>
        <taxon>Ampullarioidea</taxon>
        <taxon>Ampullariidae</taxon>
        <taxon>Pomacea</taxon>
    </lineage>
</organism>
<gene>
    <name evidence="3" type="ORF">C0Q70_06249</name>
</gene>
<name>A0A2T7PNJ1_POMCA</name>
<dbReference type="EMBL" id="PZQS01000003">
    <property type="protein sequence ID" value="PVD34968.1"/>
    <property type="molecule type" value="Genomic_DNA"/>
</dbReference>
<dbReference type="PANTHER" id="PTHR11412">
    <property type="entry name" value="MACROGLOBULIN / COMPLEMENT"/>
    <property type="match status" value="1"/>
</dbReference>
<dbReference type="AlphaFoldDB" id="A0A2T7PNJ1"/>
<evidence type="ECO:0000313" key="3">
    <source>
        <dbReference type="EMBL" id="PVD34968.1"/>
    </source>
</evidence>
<dbReference type="STRING" id="400727.A0A2T7PNJ1"/>
<keyword evidence="1" id="KW-0732">Signal</keyword>